<accession>A0A3D9BXU8</accession>
<reference evidence="2 3" key="1">
    <citation type="journal article" date="2017" name="Int. J. Syst. Evol. Microbiol.">
        <title>Rhodosalinus sediminis gen. nov., sp. nov., isolated from marine saltern.</title>
        <authorList>
            <person name="Guo L.Y."/>
            <person name="Ling S.K."/>
            <person name="Li C.M."/>
            <person name="Chen G.J."/>
            <person name="Du Z.J."/>
        </authorList>
    </citation>
    <scope>NUCLEOTIDE SEQUENCE [LARGE SCALE GENOMIC DNA]</scope>
    <source>
        <strain evidence="2 3">WDN1C137</strain>
    </source>
</reference>
<feature type="signal peptide" evidence="1">
    <location>
        <begin position="1"/>
        <end position="24"/>
    </location>
</feature>
<dbReference type="EMBL" id="QOHR01000003">
    <property type="protein sequence ID" value="REC58206.1"/>
    <property type="molecule type" value="Genomic_DNA"/>
</dbReference>
<dbReference type="RefSeq" id="WP_115978589.1">
    <property type="nucleotide sequence ID" value="NZ_QOHR01000003.1"/>
</dbReference>
<dbReference type="AlphaFoldDB" id="A0A3D9BXU8"/>
<evidence type="ECO:0008006" key="4">
    <source>
        <dbReference type="Google" id="ProtNLM"/>
    </source>
</evidence>
<feature type="chain" id="PRO_5017589403" description="Tat pathway signal sequence domain protein" evidence="1">
    <location>
        <begin position="25"/>
        <end position="145"/>
    </location>
</feature>
<name>A0A3D9BXU8_9RHOB</name>
<keyword evidence="3" id="KW-1185">Reference proteome</keyword>
<dbReference type="OrthoDB" id="7707524at2"/>
<evidence type="ECO:0000313" key="2">
    <source>
        <dbReference type="EMBL" id="REC58206.1"/>
    </source>
</evidence>
<gene>
    <name evidence="2" type="ORF">DRV84_04020</name>
</gene>
<organism evidence="2 3">
    <name type="scientific">Rhodosalinus sediminis</name>
    <dbReference type="NCBI Taxonomy" id="1940533"/>
    <lineage>
        <taxon>Bacteria</taxon>
        <taxon>Pseudomonadati</taxon>
        <taxon>Pseudomonadota</taxon>
        <taxon>Alphaproteobacteria</taxon>
        <taxon>Rhodobacterales</taxon>
        <taxon>Paracoccaceae</taxon>
        <taxon>Rhodosalinus</taxon>
    </lineage>
</organism>
<dbReference type="Proteomes" id="UP000257131">
    <property type="component" value="Unassembled WGS sequence"/>
</dbReference>
<evidence type="ECO:0000313" key="3">
    <source>
        <dbReference type="Proteomes" id="UP000257131"/>
    </source>
</evidence>
<sequence length="145" mass="14975">MQARRGIAALCAAAALAAPPPAAAAEEEIGARLSIELNTARSVEGDCELSFLAINGHARDVEAAVFEAVLFDAEGRVERLTLLDFGALPAGRPRVRQFVLPETTCEGLGEVLFNGATECAVGDLGPAACTDGLELRSRADIGVIG</sequence>
<comment type="caution">
    <text evidence="2">The sequence shown here is derived from an EMBL/GenBank/DDBJ whole genome shotgun (WGS) entry which is preliminary data.</text>
</comment>
<evidence type="ECO:0000256" key="1">
    <source>
        <dbReference type="SAM" id="SignalP"/>
    </source>
</evidence>
<keyword evidence="1" id="KW-0732">Signal</keyword>
<protein>
    <recommendedName>
        <fullName evidence="4">Tat pathway signal sequence domain protein</fullName>
    </recommendedName>
</protein>
<proteinExistence type="predicted"/>